<dbReference type="RefSeq" id="WP_056952032.1">
    <property type="nucleotide sequence ID" value="NZ_AZDJ01000032.1"/>
</dbReference>
<keyword evidence="2" id="KW-1185">Reference proteome</keyword>
<accession>A0A0R1JGJ7</accession>
<dbReference type="STRING" id="1291734.FD02_GL000486"/>
<dbReference type="PATRIC" id="fig|1291734.4.peg.500"/>
<evidence type="ECO:0000313" key="1">
    <source>
        <dbReference type="EMBL" id="KRK70421.1"/>
    </source>
</evidence>
<evidence type="ECO:0000313" key="2">
    <source>
        <dbReference type="Proteomes" id="UP000051804"/>
    </source>
</evidence>
<dbReference type="Proteomes" id="UP000051804">
    <property type="component" value="Unassembled WGS sequence"/>
</dbReference>
<dbReference type="OrthoDB" id="8704087at2"/>
<gene>
    <name evidence="1" type="ORF">FD02_GL000486</name>
</gene>
<organism evidence="1 2">
    <name type="scientific">Lacticaseibacillus nasuensis JCM 17158</name>
    <dbReference type="NCBI Taxonomy" id="1291734"/>
    <lineage>
        <taxon>Bacteria</taxon>
        <taxon>Bacillati</taxon>
        <taxon>Bacillota</taxon>
        <taxon>Bacilli</taxon>
        <taxon>Lactobacillales</taxon>
        <taxon>Lactobacillaceae</taxon>
        <taxon>Lacticaseibacillus</taxon>
    </lineage>
</organism>
<sequence>MRDSLIYVHYEPLAHMFATAGVTASDVLTAHSRPWHHLLLLPPVSDDELIDPHTGFNVVSGQQEITTWLRSKEARNRAWLDFRHGPYLQELTPNEIAELLYLAHMRTHIQPPFYYKLQNSLVFIPQKSELATLYFRQTRQFDETLSAAIVRHLRLAANEQPFWLRLRQQDFPSVAAPVMTALYPLLEEGVMLDFGAGVFSKTNVVVPLLTPRGRFVPERQDELAQSQRRGQLELDRTSGTWRLAAE</sequence>
<protein>
    <submittedName>
        <fullName evidence="1">Uncharacterized protein</fullName>
    </submittedName>
</protein>
<reference evidence="1 2" key="1">
    <citation type="journal article" date="2015" name="Genome Announc.">
        <title>Expanding the biotechnology potential of lactobacilli through comparative genomics of 213 strains and associated genera.</title>
        <authorList>
            <person name="Sun Z."/>
            <person name="Harris H.M."/>
            <person name="McCann A."/>
            <person name="Guo C."/>
            <person name="Argimon S."/>
            <person name="Zhang W."/>
            <person name="Yang X."/>
            <person name="Jeffery I.B."/>
            <person name="Cooney J.C."/>
            <person name="Kagawa T.F."/>
            <person name="Liu W."/>
            <person name="Song Y."/>
            <person name="Salvetti E."/>
            <person name="Wrobel A."/>
            <person name="Rasinkangas P."/>
            <person name="Parkhill J."/>
            <person name="Rea M.C."/>
            <person name="O'Sullivan O."/>
            <person name="Ritari J."/>
            <person name="Douillard F.P."/>
            <person name="Paul Ross R."/>
            <person name="Yang R."/>
            <person name="Briner A.E."/>
            <person name="Felis G.E."/>
            <person name="de Vos W.M."/>
            <person name="Barrangou R."/>
            <person name="Klaenhammer T.R."/>
            <person name="Caufield P.W."/>
            <person name="Cui Y."/>
            <person name="Zhang H."/>
            <person name="O'Toole P.W."/>
        </authorList>
    </citation>
    <scope>NUCLEOTIDE SEQUENCE [LARGE SCALE GENOMIC DNA]</scope>
    <source>
        <strain evidence="1 2">JCM 17158</strain>
    </source>
</reference>
<comment type="caution">
    <text evidence="1">The sequence shown here is derived from an EMBL/GenBank/DDBJ whole genome shotgun (WGS) entry which is preliminary data.</text>
</comment>
<dbReference type="EMBL" id="AZDJ01000032">
    <property type="protein sequence ID" value="KRK70421.1"/>
    <property type="molecule type" value="Genomic_DNA"/>
</dbReference>
<proteinExistence type="predicted"/>
<dbReference type="AlphaFoldDB" id="A0A0R1JGJ7"/>
<name>A0A0R1JGJ7_9LACO</name>